<evidence type="ECO:0000313" key="8">
    <source>
        <dbReference type="Proteomes" id="UP000559987"/>
    </source>
</evidence>
<dbReference type="InterPro" id="IPR022641">
    <property type="entry name" value="CheR_N"/>
</dbReference>
<evidence type="ECO:0000256" key="4">
    <source>
        <dbReference type="ARBA" id="ARBA00022679"/>
    </source>
</evidence>
<comment type="catalytic activity">
    <reaction evidence="1">
        <text>L-glutamyl-[protein] + S-adenosyl-L-methionine = [protein]-L-glutamate 5-O-methyl ester + S-adenosyl-L-homocysteine</text>
        <dbReference type="Rhea" id="RHEA:24452"/>
        <dbReference type="Rhea" id="RHEA-COMP:10208"/>
        <dbReference type="Rhea" id="RHEA-COMP:10311"/>
        <dbReference type="ChEBI" id="CHEBI:29973"/>
        <dbReference type="ChEBI" id="CHEBI:57856"/>
        <dbReference type="ChEBI" id="CHEBI:59789"/>
        <dbReference type="ChEBI" id="CHEBI:82795"/>
        <dbReference type="EC" id="2.1.1.80"/>
    </reaction>
</comment>
<evidence type="ECO:0000259" key="6">
    <source>
        <dbReference type="PROSITE" id="PS50123"/>
    </source>
</evidence>
<dbReference type="Pfam" id="PF01739">
    <property type="entry name" value="CheR"/>
    <property type="match status" value="1"/>
</dbReference>
<dbReference type="GO" id="GO:0008983">
    <property type="term" value="F:protein-glutamate O-methyltransferase activity"/>
    <property type="evidence" value="ECO:0007669"/>
    <property type="project" value="UniProtKB-EC"/>
</dbReference>
<organism evidence="7 8">
    <name type="scientific">Simiduia aestuariiviva</name>
    <dbReference type="NCBI Taxonomy" id="1510459"/>
    <lineage>
        <taxon>Bacteria</taxon>
        <taxon>Pseudomonadati</taxon>
        <taxon>Pseudomonadota</taxon>
        <taxon>Gammaproteobacteria</taxon>
        <taxon>Cellvibrionales</taxon>
        <taxon>Cellvibrionaceae</taxon>
        <taxon>Simiduia</taxon>
    </lineage>
</organism>
<dbReference type="EC" id="2.1.1.80" evidence="2"/>
<keyword evidence="4 7" id="KW-0808">Transferase</keyword>
<feature type="domain" description="CheR-type methyltransferase" evidence="6">
    <location>
        <begin position="5"/>
        <end position="282"/>
    </location>
</feature>
<dbReference type="Gene3D" id="1.10.155.10">
    <property type="entry name" value="Chemotaxis receptor methyltransferase CheR, N-terminal domain"/>
    <property type="match status" value="1"/>
</dbReference>
<dbReference type="PANTHER" id="PTHR24422">
    <property type="entry name" value="CHEMOTAXIS PROTEIN METHYLTRANSFERASE"/>
    <property type="match status" value="1"/>
</dbReference>
<evidence type="ECO:0000256" key="3">
    <source>
        <dbReference type="ARBA" id="ARBA00022603"/>
    </source>
</evidence>
<dbReference type="Gene3D" id="3.40.50.150">
    <property type="entry name" value="Vaccinia Virus protein VP39"/>
    <property type="match status" value="1"/>
</dbReference>
<evidence type="ECO:0000256" key="2">
    <source>
        <dbReference type="ARBA" id="ARBA00012534"/>
    </source>
</evidence>
<dbReference type="Pfam" id="PF03705">
    <property type="entry name" value="CheR_N"/>
    <property type="match status" value="1"/>
</dbReference>
<comment type="caution">
    <text evidence="7">The sequence shown here is derived from an EMBL/GenBank/DDBJ whole genome shotgun (WGS) entry which is preliminary data.</text>
</comment>
<dbReference type="PRINTS" id="PR00996">
    <property type="entry name" value="CHERMTFRASE"/>
</dbReference>
<dbReference type="CDD" id="cd02440">
    <property type="entry name" value="AdoMet_MTases"/>
    <property type="match status" value="1"/>
</dbReference>
<dbReference type="InterPro" id="IPR029063">
    <property type="entry name" value="SAM-dependent_MTases_sf"/>
</dbReference>
<dbReference type="GO" id="GO:0032259">
    <property type="term" value="P:methylation"/>
    <property type="evidence" value="ECO:0007669"/>
    <property type="project" value="UniProtKB-KW"/>
</dbReference>
<dbReference type="AlphaFoldDB" id="A0A839UNZ1"/>
<dbReference type="InterPro" id="IPR036804">
    <property type="entry name" value="CheR_N_sf"/>
</dbReference>
<dbReference type="EMBL" id="JACHXZ010000002">
    <property type="protein sequence ID" value="MBB3168451.1"/>
    <property type="molecule type" value="Genomic_DNA"/>
</dbReference>
<keyword evidence="5" id="KW-0949">S-adenosyl-L-methionine</keyword>
<dbReference type="InterPro" id="IPR050903">
    <property type="entry name" value="Bact_Chemotaxis_MeTrfase"/>
</dbReference>
<dbReference type="PROSITE" id="PS50123">
    <property type="entry name" value="CHER"/>
    <property type="match status" value="1"/>
</dbReference>
<dbReference type="PANTHER" id="PTHR24422:SF21">
    <property type="entry name" value="CHEMOTAXIS PROTEIN METHYLTRANSFERASE 1"/>
    <property type="match status" value="1"/>
</dbReference>
<evidence type="ECO:0000313" key="7">
    <source>
        <dbReference type="EMBL" id="MBB3168451.1"/>
    </source>
</evidence>
<dbReference type="RefSeq" id="WP_183909930.1">
    <property type="nucleotide sequence ID" value="NZ_JACHXZ010000002.1"/>
</dbReference>
<accession>A0A839UNZ1</accession>
<evidence type="ECO:0000256" key="1">
    <source>
        <dbReference type="ARBA" id="ARBA00001541"/>
    </source>
</evidence>
<evidence type="ECO:0000256" key="5">
    <source>
        <dbReference type="ARBA" id="ARBA00022691"/>
    </source>
</evidence>
<dbReference type="Proteomes" id="UP000559987">
    <property type="component" value="Unassembled WGS sequence"/>
</dbReference>
<dbReference type="InterPro" id="IPR000780">
    <property type="entry name" value="CheR_MeTrfase"/>
</dbReference>
<dbReference type="InterPro" id="IPR022642">
    <property type="entry name" value="CheR_C"/>
</dbReference>
<reference evidence="7 8" key="1">
    <citation type="submission" date="2020-08" db="EMBL/GenBank/DDBJ databases">
        <title>Genomic Encyclopedia of Type Strains, Phase III (KMG-III): the genomes of soil and plant-associated and newly described type strains.</title>
        <authorList>
            <person name="Whitman W."/>
        </authorList>
    </citation>
    <scope>NUCLEOTIDE SEQUENCE [LARGE SCALE GENOMIC DNA]</scope>
    <source>
        <strain evidence="7 8">CECT 8571</strain>
    </source>
</reference>
<gene>
    <name evidence="7" type="ORF">FHS30_001635</name>
</gene>
<proteinExistence type="predicted"/>
<keyword evidence="3 7" id="KW-0489">Methyltransferase</keyword>
<keyword evidence="8" id="KW-1185">Reference proteome</keyword>
<dbReference type="SMART" id="SM00138">
    <property type="entry name" value="MeTrc"/>
    <property type="match status" value="1"/>
</dbReference>
<name>A0A839UNZ1_9GAMM</name>
<dbReference type="SUPFAM" id="SSF47757">
    <property type="entry name" value="Chemotaxis receptor methyltransferase CheR, N-terminal domain"/>
    <property type="match status" value="1"/>
</dbReference>
<protein>
    <recommendedName>
        <fullName evidence="2">protein-glutamate O-methyltransferase</fullName>
        <ecNumber evidence="2">2.1.1.80</ecNumber>
    </recommendedName>
</protein>
<dbReference type="SUPFAM" id="SSF53335">
    <property type="entry name" value="S-adenosyl-L-methionine-dependent methyltransferases"/>
    <property type="match status" value="1"/>
</dbReference>
<sequence length="282" mass="31587">MNASSSSGQSVLQAAHFTAFRDFLEQACGIYLAENKQYLVTTRIIPLLSHHGLKDLGELVQQLTANRYTALREIVIDAMTTNETFWFRDTYPFELLKHQILPELAEQKSSLSIWSAACSSGQEPLSISMAIEESARAKGGRLGCNIDILGTDLSPSMLKSAREATYDRSTVMRGLSSERLNTYFDQLPDELWRAKPQISQRIRYKPLNLQESFGGLGKFDVVFCRNVLIYFSNELKLDILTRIHRVLNPNGVLFLGASEGLGGASDLFEMVHCNPGILYRAK</sequence>